<dbReference type="PROSITE" id="PS50195">
    <property type="entry name" value="PX"/>
    <property type="match status" value="1"/>
</dbReference>
<dbReference type="InterPro" id="IPR036871">
    <property type="entry name" value="PX_dom_sf"/>
</dbReference>
<dbReference type="Gene3D" id="3.30.1520.10">
    <property type="entry name" value="Phox-like domain"/>
    <property type="match status" value="1"/>
</dbReference>
<dbReference type="PANTHER" id="PTHR15508">
    <property type="entry name" value="RIBOSOMAL PROTEIN S6 KINASE"/>
    <property type="match status" value="1"/>
</dbReference>
<evidence type="ECO:0000313" key="4">
    <source>
        <dbReference type="Proteomes" id="UP000075901"/>
    </source>
</evidence>
<evidence type="ECO:0000256" key="1">
    <source>
        <dbReference type="SAM" id="MobiDB-lite"/>
    </source>
</evidence>
<sequence>MLLVGRRKTETWVHSFSVGDETRKYKGFTIYRITSIVFPRSHPEGLTRVTLWKRFSEVKKLYKELVRRHRERHLSGTVPTLAEHSYFKRFDPSVIEERKRYILQLLEFAGQEPLLYRSHAFLSFFTRGIVPEKEGQEASVHEPTDDDDEGEAVKKNRANNGGGNIETIRKQLGIGHSDELSLIDPSRDGQEGGTGTDDSCTSGGEEDSVDGHVNIRRSTGNNGAAKPDALPLACSGSLNDSMISETASSNTSEPERQQQPVRDTMASLVDEPPVDYLVAAAMIFSKAVEAEANGEYQRAFEQYKAGIDRLLSGAKDDANVTRRKIAKEKSCKYVAKAEEIYERFLEQTGGPNREEQLMMSPLTYDDPSSPIQLLERPLNYLS</sequence>
<dbReference type="Pfam" id="PF00787">
    <property type="entry name" value="PX"/>
    <property type="match status" value="1"/>
</dbReference>
<name>A0A182T001_9DIPT</name>
<protein>
    <recommendedName>
        <fullName evidence="2">PX domain-containing protein</fullName>
    </recommendedName>
</protein>
<reference evidence="3" key="2">
    <citation type="submission" date="2020-05" db="UniProtKB">
        <authorList>
            <consortium name="EnsemblMetazoa"/>
        </authorList>
    </citation>
    <scope>IDENTIFICATION</scope>
    <source>
        <strain evidence="3">maculatus3</strain>
    </source>
</reference>
<dbReference type="CDD" id="cd06881">
    <property type="entry name" value="PX_SNX15_like"/>
    <property type="match status" value="1"/>
</dbReference>
<evidence type="ECO:0000259" key="2">
    <source>
        <dbReference type="PROSITE" id="PS50195"/>
    </source>
</evidence>
<feature type="domain" description="PX" evidence="2">
    <location>
        <begin position="9"/>
        <end position="132"/>
    </location>
</feature>
<feature type="region of interest" description="Disordered" evidence="1">
    <location>
        <begin position="179"/>
        <end position="262"/>
    </location>
</feature>
<feature type="region of interest" description="Disordered" evidence="1">
    <location>
        <begin position="134"/>
        <end position="165"/>
    </location>
</feature>
<dbReference type="SUPFAM" id="SSF116846">
    <property type="entry name" value="MIT domain"/>
    <property type="match status" value="1"/>
</dbReference>
<dbReference type="Pfam" id="PF04212">
    <property type="entry name" value="MIT"/>
    <property type="match status" value="1"/>
</dbReference>
<proteinExistence type="predicted"/>
<organism evidence="3 4">
    <name type="scientific">Anopheles maculatus</name>
    <dbReference type="NCBI Taxonomy" id="74869"/>
    <lineage>
        <taxon>Eukaryota</taxon>
        <taxon>Metazoa</taxon>
        <taxon>Ecdysozoa</taxon>
        <taxon>Arthropoda</taxon>
        <taxon>Hexapoda</taxon>
        <taxon>Insecta</taxon>
        <taxon>Pterygota</taxon>
        <taxon>Neoptera</taxon>
        <taxon>Endopterygota</taxon>
        <taxon>Diptera</taxon>
        <taxon>Nematocera</taxon>
        <taxon>Culicoidea</taxon>
        <taxon>Culicidae</taxon>
        <taxon>Anophelinae</taxon>
        <taxon>Anopheles</taxon>
        <taxon>Anopheles maculatus group</taxon>
    </lineage>
</organism>
<dbReference type="InterPro" id="IPR001683">
    <property type="entry name" value="PX_dom"/>
</dbReference>
<dbReference type="CDD" id="cd02677">
    <property type="entry name" value="MIT_SNX15"/>
    <property type="match status" value="1"/>
</dbReference>
<dbReference type="InterPro" id="IPR036181">
    <property type="entry name" value="MIT_dom_sf"/>
</dbReference>
<dbReference type="SUPFAM" id="SSF64268">
    <property type="entry name" value="PX domain"/>
    <property type="match status" value="1"/>
</dbReference>
<dbReference type="Proteomes" id="UP000075901">
    <property type="component" value="Unassembled WGS sequence"/>
</dbReference>
<dbReference type="InterPro" id="IPR007330">
    <property type="entry name" value="MIT_dom"/>
</dbReference>
<dbReference type="AlphaFoldDB" id="A0A182T001"/>
<dbReference type="GO" id="GO:0035091">
    <property type="term" value="F:phosphatidylinositol binding"/>
    <property type="evidence" value="ECO:0007669"/>
    <property type="project" value="InterPro"/>
</dbReference>
<dbReference type="PANTHER" id="PTHR15508:SF8">
    <property type="entry name" value="LD24550P"/>
    <property type="match status" value="1"/>
</dbReference>
<accession>A0A182T001</accession>
<keyword evidence="4" id="KW-1185">Reference proteome</keyword>
<dbReference type="VEuPathDB" id="VectorBase:AMAM016831"/>
<feature type="compositionally biased region" description="Basic and acidic residues" evidence="1">
    <location>
        <begin position="134"/>
        <end position="143"/>
    </location>
</feature>
<evidence type="ECO:0000313" key="3">
    <source>
        <dbReference type="EnsemblMetazoa" id="AMAM016831-PA"/>
    </source>
</evidence>
<dbReference type="EnsemblMetazoa" id="AMAM016831-RA">
    <property type="protein sequence ID" value="AMAM016831-PA"/>
    <property type="gene ID" value="AMAM016831"/>
</dbReference>
<dbReference type="SMART" id="SM00745">
    <property type="entry name" value="MIT"/>
    <property type="match status" value="1"/>
</dbReference>
<dbReference type="Gene3D" id="1.20.58.80">
    <property type="entry name" value="Phosphotransferase system, lactose/cellobiose-type IIA subunit"/>
    <property type="match status" value="1"/>
</dbReference>
<reference evidence="4" key="1">
    <citation type="submission" date="2013-09" db="EMBL/GenBank/DDBJ databases">
        <title>The Genome Sequence of Anopheles maculatus species B.</title>
        <authorList>
            <consortium name="The Broad Institute Genomics Platform"/>
            <person name="Neafsey D.E."/>
            <person name="Besansky N."/>
            <person name="Howell P."/>
            <person name="Walton C."/>
            <person name="Young S.K."/>
            <person name="Zeng Q."/>
            <person name="Gargeya S."/>
            <person name="Fitzgerald M."/>
            <person name="Haas B."/>
            <person name="Abouelleil A."/>
            <person name="Allen A.W."/>
            <person name="Alvarado L."/>
            <person name="Arachchi H.M."/>
            <person name="Berlin A.M."/>
            <person name="Chapman S.B."/>
            <person name="Gainer-Dewar J."/>
            <person name="Goldberg J."/>
            <person name="Griggs A."/>
            <person name="Gujja S."/>
            <person name="Hansen M."/>
            <person name="Howarth C."/>
            <person name="Imamovic A."/>
            <person name="Ireland A."/>
            <person name="Larimer J."/>
            <person name="McCowan C."/>
            <person name="Murphy C."/>
            <person name="Pearson M."/>
            <person name="Poon T.W."/>
            <person name="Priest M."/>
            <person name="Roberts A."/>
            <person name="Saif S."/>
            <person name="Shea T."/>
            <person name="Sisk P."/>
            <person name="Sykes S."/>
            <person name="Wortman J."/>
            <person name="Nusbaum C."/>
            <person name="Birren B."/>
        </authorList>
    </citation>
    <scope>NUCLEOTIDE SEQUENCE [LARGE SCALE GENOMIC DNA]</scope>
    <source>
        <strain evidence="4">maculatus3</strain>
    </source>
</reference>
<dbReference type="InterPro" id="IPR051866">
    <property type="entry name" value="Intracell_Sig-Traffick_Protein"/>
</dbReference>
<feature type="compositionally biased region" description="Polar residues" evidence="1">
    <location>
        <begin position="236"/>
        <end position="261"/>
    </location>
</feature>